<dbReference type="RefSeq" id="WP_189392996.1">
    <property type="nucleotide sequence ID" value="NZ_BMZN01000004.1"/>
</dbReference>
<evidence type="ECO:0000259" key="1">
    <source>
        <dbReference type="Pfam" id="PF01878"/>
    </source>
</evidence>
<dbReference type="Proteomes" id="UP000608923">
    <property type="component" value="Unassembled WGS sequence"/>
</dbReference>
<dbReference type="InterPro" id="IPR002740">
    <property type="entry name" value="EVE_domain"/>
</dbReference>
<dbReference type="Pfam" id="PF13391">
    <property type="entry name" value="HNH_2"/>
    <property type="match status" value="1"/>
</dbReference>
<accession>A0A8H9IIX1</accession>
<dbReference type="InterPro" id="IPR015947">
    <property type="entry name" value="PUA-like_sf"/>
</dbReference>
<organism evidence="3 4">
    <name type="scientific">Alcaligenes pakistanensis</name>
    <dbReference type="NCBI Taxonomy" id="1482717"/>
    <lineage>
        <taxon>Bacteria</taxon>
        <taxon>Pseudomonadati</taxon>
        <taxon>Pseudomonadota</taxon>
        <taxon>Betaproteobacteria</taxon>
        <taxon>Burkholderiales</taxon>
        <taxon>Alcaligenaceae</taxon>
        <taxon>Alcaligenes</taxon>
    </lineage>
</organism>
<feature type="domain" description="EVE" evidence="1">
    <location>
        <begin position="5"/>
        <end position="149"/>
    </location>
</feature>
<comment type="caution">
    <text evidence="3">The sequence shown here is derived from an EMBL/GenBank/DDBJ whole genome shotgun (WGS) entry which is preliminary data.</text>
</comment>
<feature type="domain" description="HNH nuclease" evidence="2">
    <location>
        <begin position="369"/>
        <end position="420"/>
    </location>
</feature>
<dbReference type="Pfam" id="PF01878">
    <property type="entry name" value="EVE"/>
    <property type="match status" value="1"/>
</dbReference>
<name>A0A8H9IIX1_9BURK</name>
<evidence type="ECO:0000313" key="3">
    <source>
        <dbReference type="EMBL" id="GHC52648.1"/>
    </source>
</evidence>
<gene>
    <name evidence="3" type="ORF">GCM10010096_26010</name>
</gene>
<dbReference type="SUPFAM" id="SSF88697">
    <property type="entry name" value="PUA domain-like"/>
    <property type="match status" value="1"/>
</dbReference>
<evidence type="ECO:0008006" key="5">
    <source>
        <dbReference type="Google" id="ProtNLM"/>
    </source>
</evidence>
<sequence>MTEFNAWVFQGNPNIYDLEKYIQSSRQIYWNTPNQNRTKIAIGDPVIIWRSTFDRGAIAVGYVNELPTKAAEVLHPEALGSEFWVEQEAVKEEEWKTGIQLADIRVGSVQGMVTREHFKQHPLLQRSQIIKNPRGTVFQMSQTEFQAFEELWKSSSMLSASSLVGESCAKHKNSIRKRSFWWVSHGSSFSRELDGGYIWCPVVRDEDVQRPTWINVSKVRKGDLVVSYAKGLVRAVGVAITDCFEAPVPEGHGFWNGTGWQVDVDWVFLDDQLRPMEHMSQLGDLLPARNSPLRPSGEANQFYLCEVSEQFFDVLIELVGQLDIRFESKLDDAEIDASSSSETEAKYLRKARIGQGKFREGVMSVRHFCCVTGTEDSRLLTASHIKPWRDSNNDERLDKHNGFMLAPHVDKLFDKGLISFSDDGDILVSSKEIKDVLMSWGISLDHRCPPFHNENLPYLAQHRALFGFADLDS</sequence>
<dbReference type="EMBL" id="BMZN01000004">
    <property type="protein sequence ID" value="GHC52648.1"/>
    <property type="molecule type" value="Genomic_DNA"/>
</dbReference>
<proteinExistence type="predicted"/>
<dbReference type="Gene3D" id="3.10.590.10">
    <property type="entry name" value="ph1033 like domains"/>
    <property type="match status" value="1"/>
</dbReference>
<reference evidence="4" key="1">
    <citation type="journal article" date="2019" name="Int. J. Syst. Evol. Microbiol.">
        <title>The Global Catalogue of Microorganisms (GCM) 10K type strain sequencing project: providing services to taxonomists for standard genome sequencing and annotation.</title>
        <authorList>
            <consortium name="The Broad Institute Genomics Platform"/>
            <consortium name="The Broad Institute Genome Sequencing Center for Infectious Disease"/>
            <person name="Wu L."/>
            <person name="Ma J."/>
        </authorList>
    </citation>
    <scope>NUCLEOTIDE SEQUENCE [LARGE SCALE GENOMIC DNA]</scope>
    <source>
        <strain evidence="4">KCTC 42083</strain>
    </source>
</reference>
<protein>
    <recommendedName>
        <fullName evidence="5">HNH endonuclease</fullName>
    </recommendedName>
</protein>
<evidence type="ECO:0000313" key="4">
    <source>
        <dbReference type="Proteomes" id="UP000608923"/>
    </source>
</evidence>
<keyword evidence="4" id="KW-1185">Reference proteome</keyword>
<evidence type="ECO:0000259" key="2">
    <source>
        <dbReference type="Pfam" id="PF13391"/>
    </source>
</evidence>
<dbReference type="InterPro" id="IPR003615">
    <property type="entry name" value="HNH_nuc"/>
</dbReference>
<dbReference type="AlphaFoldDB" id="A0A8H9IIX1"/>